<feature type="domain" description="GPR158/179 extracellular" evidence="10">
    <location>
        <begin position="276"/>
        <end position="378"/>
    </location>
</feature>
<evidence type="ECO:0000313" key="11">
    <source>
        <dbReference type="EMBL" id="KAK2162767.1"/>
    </source>
</evidence>
<comment type="caution">
    <text evidence="11">The sequence shown here is derived from an EMBL/GenBank/DDBJ whole genome shotgun (WGS) entry which is preliminary data.</text>
</comment>
<evidence type="ECO:0000313" key="12">
    <source>
        <dbReference type="Proteomes" id="UP001208570"/>
    </source>
</evidence>
<dbReference type="PANTHER" id="PTHR32546">
    <property type="entry name" value="G-PROTEIN COUPLED RECEPTOR 158-RELATED"/>
    <property type="match status" value="1"/>
</dbReference>
<evidence type="ECO:0000256" key="2">
    <source>
        <dbReference type="ARBA" id="ARBA00007242"/>
    </source>
</evidence>
<keyword evidence="6" id="KW-0675">Receptor</keyword>
<evidence type="ECO:0000256" key="5">
    <source>
        <dbReference type="ARBA" id="ARBA00023040"/>
    </source>
</evidence>
<keyword evidence="5" id="KW-0297">G-protein coupled receptor</keyword>
<comment type="similarity">
    <text evidence="2">Belongs to the G-protein coupled receptor 3 family.</text>
</comment>
<dbReference type="GO" id="GO:0005886">
    <property type="term" value="C:plasma membrane"/>
    <property type="evidence" value="ECO:0007669"/>
    <property type="project" value="UniProtKB-SubCell"/>
</dbReference>
<dbReference type="Pfam" id="PF22572">
    <property type="entry name" value="GPR158_179_EC"/>
    <property type="match status" value="2"/>
</dbReference>
<gene>
    <name evidence="11" type="ORF">LSH36_92g05014</name>
</gene>
<dbReference type="PANTHER" id="PTHR32546:SF25">
    <property type="entry name" value="MIP05539P"/>
    <property type="match status" value="1"/>
</dbReference>
<keyword evidence="8" id="KW-0807">Transducer</keyword>
<evidence type="ECO:0000256" key="4">
    <source>
        <dbReference type="ARBA" id="ARBA00022729"/>
    </source>
</evidence>
<proteinExistence type="inferred from homology"/>
<comment type="subcellular location">
    <subcellularLocation>
        <location evidence="1">Cell membrane</location>
        <topology evidence="1">Multi-pass membrane protein</topology>
    </subcellularLocation>
</comment>
<evidence type="ECO:0000256" key="8">
    <source>
        <dbReference type="ARBA" id="ARBA00023224"/>
    </source>
</evidence>
<reference evidence="11" key="1">
    <citation type="journal article" date="2023" name="Mol. Biol. Evol.">
        <title>Third-Generation Sequencing Reveals the Adaptive Role of the Epigenome in Three Deep-Sea Polychaetes.</title>
        <authorList>
            <person name="Perez M."/>
            <person name="Aroh O."/>
            <person name="Sun Y."/>
            <person name="Lan Y."/>
            <person name="Juniper S.K."/>
            <person name="Young C.R."/>
            <person name="Angers B."/>
            <person name="Qian P.Y."/>
        </authorList>
    </citation>
    <scope>NUCLEOTIDE SEQUENCE</scope>
    <source>
        <strain evidence="11">P08H-3</strain>
    </source>
</reference>
<organism evidence="11 12">
    <name type="scientific">Paralvinella palmiformis</name>
    <dbReference type="NCBI Taxonomy" id="53620"/>
    <lineage>
        <taxon>Eukaryota</taxon>
        <taxon>Metazoa</taxon>
        <taxon>Spiralia</taxon>
        <taxon>Lophotrochozoa</taxon>
        <taxon>Annelida</taxon>
        <taxon>Polychaeta</taxon>
        <taxon>Sedentaria</taxon>
        <taxon>Canalipalpata</taxon>
        <taxon>Terebellida</taxon>
        <taxon>Terebelliformia</taxon>
        <taxon>Alvinellidae</taxon>
        <taxon>Paralvinella</taxon>
    </lineage>
</organism>
<feature type="signal peptide" evidence="9">
    <location>
        <begin position="1"/>
        <end position="21"/>
    </location>
</feature>
<keyword evidence="3" id="KW-0472">Membrane</keyword>
<dbReference type="InterPro" id="IPR054714">
    <property type="entry name" value="GPR158_179_extracellular"/>
</dbReference>
<evidence type="ECO:0000256" key="9">
    <source>
        <dbReference type="SAM" id="SignalP"/>
    </source>
</evidence>
<dbReference type="Gene3D" id="3.30.450.20">
    <property type="entry name" value="PAS domain"/>
    <property type="match status" value="1"/>
</dbReference>
<accession>A0AAD9K118</accession>
<keyword evidence="4 9" id="KW-0732">Signal</keyword>
<dbReference type="InterPro" id="IPR043458">
    <property type="entry name" value="GPR158/179"/>
</dbReference>
<dbReference type="GO" id="GO:0004930">
    <property type="term" value="F:G protein-coupled receptor activity"/>
    <property type="evidence" value="ECO:0007669"/>
    <property type="project" value="UniProtKB-KW"/>
</dbReference>
<dbReference type="Proteomes" id="UP001208570">
    <property type="component" value="Unassembled WGS sequence"/>
</dbReference>
<feature type="chain" id="PRO_5042005610" description="GPR158/179 extracellular domain-containing protein" evidence="9">
    <location>
        <begin position="22"/>
        <end position="918"/>
    </location>
</feature>
<sequence>MARLWCLLAVLVGFGVILTQGVQGPYDWMGYDNFDEIADRMDAVNAQNCRSKPASTLMLPADTLAQLPRFNKLLSTVIYPNRTDMLHQHNMALNRAFFYSYIFQKLNYSSMFYDQPGMMYYYLSAVADLSANEYNINGSSVIFDQNCSYPNWYRNLPFNETLPLFGPRAWRLDNYNEPTNWNREPTNRTLDIVDYGAGPQHNYTMDAYKINQWYSRWLPDGKDMQGLDSVRKHSYDVGIKYSNATGKFTHDEYIGKVFFGPPSPGQKETEHLPVVYTQPFFDCGRSNRWIVSAVSPIVDQLPRYLDWLHLRRMRFVATSVMDMEFLQVDINPCPLGIGNQPPNYFHNIAKCKPTTLCEPLYGWGFRRGGYQCWCKPGYRLPPWQQGPFMGIEIESATEDEYKEGFNCIPIELKYVIPRIDNNETAPDYNVIDRENLGRRKRSLREGDPIVIKPEPQPDFVRRTNIIIKKRRPSHSQILSKKLRFLRNLGLTEKKEGRVQYIPRRSFADMTPVKKLKKNRFVPRYRRDTESLHRRKRQTSHTGYSTWDDKAYDRMLEIFAKKDSVNSENCARKKPEELMLPGDVAYGVEKQFSAQARTALRLSHFLSNFMQNIDMYEEYGNLRGDRLLNIEQLFGEVVANVMGDLRIRGSGLFYDVDKFIGPGGRTRQFFGPYAYRYEKEDEGEEADRANTHFRAIDFAGFPTHYLDEPWFKNVKERWQSNTYGLDKFTERAMIRSDLAGTSLKKFELYPQYFYAPKEEDGWWSAPYFECQGFINDWILTYSVPFFGLNSIGSAIEFKGVVRVDVRLDLLDINQCPMDFHVPNAFKDTARCHFDNTYCYPLPGQTFRTGAYKCECNNGYEYPYEDRAWYFDGQTMEEEYRKLLAGQKNRYHTLQCRISGSSHITHSIAGLLIVVISLLV</sequence>
<keyword evidence="7" id="KW-0325">Glycoprotein</keyword>
<dbReference type="AlphaFoldDB" id="A0AAD9K118"/>
<dbReference type="EMBL" id="JAODUP010000092">
    <property type="protein sequence ID" value="KAK2162767.1"/>
    <property type="molecule type" value="Genomic_DNA"/>
</dbReference>
<evidence type="ECO:0000259" key="10">
    <source>
        <dbReference type="Pfam" id="PF22572"/>
    </source>
</evidence>
<feature type="domain" description="GPR158/179 extracellular" evidence="10">
    <location>
        <begin position="762"/>
        <end position="858"/>
    </location>
</feature>
<protein>
    <recommendedName>
        <fullName evidence="10">GPR158/179 extracellular domain-containing protein</fullName>
    </recommendedName>
</protein>
<keyword evidence="12" id="KW-1185">Reference proteome</keyword>
<keyword evidence="3" id="KW-1003">Cell membrane</keyword>
<evidence type="ECO:0000256" key="1">
    <source>
        <dbReference type="ARBA" id="ARBA00004651"/>
    </source>
</evidence>
<name>A0AAD9K118_9ANNE</name>
<evidence type="ECO:0000256" key="6">
    <source>
        <dbReference type="ARBA" id="ARBA00023170"/>
    </source>
</evidence>
<evidence type="ECO:0000256" key="7">
    <source>
        <dbReference type="ARBA" id="ARBA00023180"/>
    </source>
</evidence>
<evidence type="ECO:0000256" key="3">
    <source>
        <dbReference type="ARBA" id="ARBA00022475"/>
    </source>
</evidence>